<evidence type="ECO:0000259" key="1">
    <source>
        <dbReference type="PROSITE" id="PS51186"/>
    </source>
</evidence>
<gene>
    <name evidence="2" type="ORF">URODEC1_LOCUS68901</name>
</gene>
<dbReference type="PROSITE" id="PS51186">
    <property type="entry name" value="GNAT"/>
    <property type="match status" value="1"/>
</dbReference>
<proteinExistence type="predicted"/>
<dbReference type="EMBL" id="OZ075137">
    <property type="protein sequence ID" value="CAL5008239.1"/>
    <property type="molecule type" value="Genomic_DNA"/>
</dbReference>
<keyword evidence="3" id="KW-1185">Reference proteome</keyword>
<dbReference type="InterPro" id="IPR016181">
    <property type="entry name" value="Acyl_CoA_acyltransferase"/>
</dbReference>
<dbReference type="Proteomes" id="UP001497457">
    <property type="component" value="Chromosome 27b"/>
</dbReference>
<evidence type="ECO:0000313" key="2">
    <source>
        <dbReference type="EMBL" id="CAL5008239.1"/>
    </source>
</evidence>
<name>A0ABC9BUB9_9POAL</name>
<reference evidence="2" key="1">
    <citation type="submission" date="2024-10" db="EMBL/GenBank/DDBJ databases">
        <authorList>
            <person name="Ryan C."/>
        </authorList>
    </citation>
    <scope>NUCLEOTIDE SEQUENCE [LARGE SCALE GENOMIC DNA]</scope>
</reference>
<dbReference type="InterPro" id="IPR000182">
    <property type="entry name" value="GNAT_dom"/>
</dbReference>
<dbReference type="FunFam" id="3.40.630.30:FF:000198">
    <property type="entry name" value="Acyl-CoA N-acyltransferases (NAT) superfamily protein"/>
    <property type="match status" value="1"/>
</dbReference>
<dbReference type="PANTHER" id="PTHR47443">
    <property type="entry name" value="ACYL-COA N-ACYLTRANSFERASES (NAT) SUPERFAMILY PROTEIN"/>
    <property type="match status" value="1"/>
</dbReference>
<evidence type="ECO:0000313" key="3">
    <source>
        <dbReference type="Proteomes" id="UP001497457"/>
    </source>
</evidence>
<protein>
    <recommendedName>
        <fullName evidence="1">N-acetyltransferase domain-containing protein</fullName>
    </recommendedName>
</protein>
<dbReference type="AlphaFoldDB" id="A0ABC9BUB9"/>
<dbReference type="Gene3D" id="3.40.630.30">
    <property type="match status" value="1"/>
</dbReference>
<organism evidence="2 3">
    <name type="scientific">Urochloa decumbens</name>
    <dbReference type="NCBI Taxonomy" id="240449"/>
    <lineage>
        <taxon>Eukaryota</taxon>
        <taxon>Viridiplantae</taxon>
        <taxon>Streptophyta</taxon>
        <taxon>Embryophyta</taxon>
        <taxon>Tracheophyta</taxon>
        <taxon>Spermatophyta</taxon>
        <taxon>Magnoliopsida</taxon>
        <taxon>Liliopsida</taxon>
        <taxon>Poales</taxon>
        <taxon>Poaceae</taxon>
        <taxon>PACMAD clade</taxon>
        <taxon>Panicoideae</taxon>
        <taxon>Panicodae</taxon>
        <taxon>Paniceae</taxon>
        <taxon>Melinidinae</taxon>
        <taxon>Urochloa</taxon>
    </lineage>
</organism>
<dbReference type="CDD" id="cd04301">
    <property type="entry name" value="NAT_SF"/>
    <property type="match status" value="1"/>
</dbReference>
<dbReference type="SUPFAM" id="SSF55729">
    <property type="entry name" value="Acyl-CoA N-acyltransferases (Nat)"/>
    <property type="match status" value="1"/>
</dbReference>
<feature type="domain" description="N-acetyltransferase" evidence="1">
    <location>
        <begin position="110"/>
        <end position="310"/>
    </location>
</feature>
<sequence length="315" mass="34668">MRGYRPAPCGAAPASMARSSSSTFHAMIWYDPLESHPPLSPFSLLPRPSLRSKQEISSRRPAAVNNPSRIGIPSVRASHRRPPRAGGRATAGVCYASQAVDLLPALCPEIVVRDARLEDCWEVADTHCGSFFPGYKFPLDLVLRIDRYIALLSGFTVPPGCMRTCLVAVNSNSVDNSFDVECGDPRDAGFQKYSLSRGSVAGILTVDTVADYLPRRGPMKQRRTGIAYIANVAVRKEERRKGIAKMLVQEAEARARSWGCRSMALHCDVNNIAALRLYKNQGFKCISVPEGARWPEPKIAKGVQYSFMMKLVPKT</sequence>
<accession>A0ABC9BUB9</accession>
<dbReference type="Pfam" id="PF00583">
    <property type="entry name" value="Acetyltransf_1"/>
    <property type="match status" value="1"/>
</dbReference>
<dbReference type="PANTHER" id="PTHR47443:SF3">
    <property type="entry name" value="GCN5-RELATED N-ACETYLTRANSFERASE 4, CHLOROPLASTIC"/>
    <property type="match status" value="1"/>
</dbReference>